<dbReference type="InterPro" id="IPR046342">
    <property type="entry name" value="CBS_dom_sf"/>
</dbReference>
<dbReference type="PANTHER" id="PTHR43080">
    <property type="entry name" value="CBS DOMAIN-CONTAINING PROTEIN CBSX3, MITOCHONDRIAL"/>
    <property type="match status" value="1"/>
</dbReference>
<reference evidence="5 6" key="1">
    <citation type="submission" date="2020-07" db="EMBL/GenBank/DDBJ databases">
        <title>Sequencing the genomes of 1000 actinobacteria strains.</title>
        <authorList>
            <person name="Klenk H.-P."/>
        </authorList>
    </citation>
    <scope>NUCLEOTIDE SEQUENCE [LARGE SCALE GENOMIC DNA]</scope>
    <source>
        <strain evidence="5 6">DSM 45763</strain>
    </source>
</reference>
<dbReference type="SMART" id="SM00116">
    <property type="entry name" value="CBS"/>
    <property type="match status" value="2"/>
</dbReference>
<dbReference type="PROSITE" id="PS51371">
    <property type="entry name" value="CBS"/>
    <property type="match status" value="2"/>
</dbReference>
<evidence type="ECO:0000259" key="4">
    <source>
        <dbReference type="PROSITE" id="PS51371"/>
    </source>
</evidence>
<dbReference type="EMBL" id="JACCCO010000001">
    <property type="protein sequence ID" value="NYF38051.1"/>
    <property type="molecule type" value="Genomic_DNA"/>
</dbReference>
<comment type="caution">
    <text evidence="5">The sequence shown here is derived from an EMBL/GenBank/DDBJ whole genome shotgun (WGS) entry which is preliminary data.</text>
</comment>
<keyword evidence="6" id="KW-1185">Reference proteome</keyword>
<dbReference type="Proteomes" id="UP000576393">
    <property type="component" value="Unassembled WGS sequence"/>
</dbReference>
<evidence type="ECO:0000256" key="2">
    <source>
        <dbReference type="PROSITE-ProRule" id="PRU00703"/>
    </source>
</evidence>
<name>A0A852UWF6_9ACTN</name>
<feature type="domain" description="CBS" evidence="4">
    <location>
        <begin position="91"/>
        <end position="149"/>
    </location>
</feature>
<evidence type="ECO:0000313" key="5">
    <source>
        <dbReference type="EMBL" id="NYF38051.1"/>
    </source>
</evidence>
<gene>
    <name evidence="5" type="ORF">HDA43_000210</name>
</gene>
<feature type="domain" description="CBS" evidence="4">
    <location>
        <begin position="9"/>
        <end position="65"/>
    </location>
</feature>
<dbReference type="SUPFAM" id="SSF54631">
    <property type="entry name" value="CBS-domain pair"/>
    <property type="match status" value="1"/>
</dbReference>
<evidence type="ECO:0000256" key="1">
    <source>
        <dbReference type="ARBA" id="ARBA00023122"/>
    </source>
</evidence>
<evidence type="ECO:0000259" key="3">
    <source>
        <dbReference type="PROSITE" id="PS50914"/>
    </source>
</evidence>
<keyword evidence="1 2" id="KW-0129">CBS domain</keyword>
<dbReference type="PIRSF" id="PIRSF036990">
    <property type="entry name" value="UCP036990_CBS_BON"/>
    <property type="match status" value="1"/>
</dbReference>
<dbReference type="RefSeq" id="WP_246423877.1">
    <property type="nucleotide sequence ID" value="NZ_CP192034.1"/>
</dbReference>
<dbReference type="Pfam" id="PF00571">
    <property type="entry name" value="CBS"/>
    <property type="match status" value="2"/>
</dbReference>
<dbReference type="InterPro" id="IPR017080">
    <property type="entry name" value="UCP036990_CBS_BON"/>
</dbReference>
<dbReference type="InterPro" id="IPR000644">
    <property type="entry name" value="CBS_dom"/>
</dbReference>
<dbReference type="InterPro" id="IPR007055">
    <property type="entry name" value="BON_dom"/>
</dbReference>
<dbReference type="Gene3D" id="3.30.1340.30">
    <property type="match status" value="1"/>
</dbReference>
<feature type="domain" description="BON" evidence="3">
    <location>
        <begin position="145"/>
        <end position="212"/>
    </location>
</feature>
<accession>A0A852UWF6</accession>
<dbReference type="PANTHER" id="PTHR43080:SF29">
    <property type="entry name" value="OS02G0818000 PROTEIN"/>
    <property type="match status" value="1"/>
</dbReference>
<dbReference type="Pfam" id="PF04972">
    <property type="entry name" value="BON"/>
    <property type="match status" value="1"/>
</dbReference>
<organism evidence="5 6">
    <name type="scientific">Streptosporangium sandarakinum</name>
    <dbReference type="NCBI Taxonomy" id="1260955"/>
    <lineage>
        <taxon>Bacteria</taxon>
        <taxon>Bacillati</taxon>
        <taxon>Actinomycetota</taxon>
        <taxon>Actinomycetes</taxon>
        <taxon>Streptosporangiales</taxon>
        <taxon>Streptosporangiaceae</taxon>
        <taxon>Streptosporangium</taxon>
    </lineage>
</organism>
<sequence length="222" mass="23951">MTMQVKDIMGKVAIAVRQDAPFAELVATMQRFKVGAVTVIDADRRPVGVVSDDDLLLKETTGNRYGAALFEGREQRRERRKAAGTVAGAIMTSPAITVTIGTPVRDAARLMHTARIKQLPVIDPVTGRMVGTVHQRDLLKVFLRPSQDVRLEVEDVLAGLGVPVEDVTVEVEAGVVTLTGQVPRSSQVTAASAAIHEVDGVVDVRGDLTYQTDDLLLVPPMY</sequence>
<evidence type="ECO:0000313" key="6">
    <source>
        <dbReference type="Proteomes" id="UP000576393"/>
    </source>
</evidence>
<dbReference type="PROSITE" id="PS50914">
    <property type="entry name" value="BON"/>
    <property type="match status" value="1"/>
</dbReference>
<proteinExistence type="predicted"/>
<dbReference type="Gene3D" id="3.10.580.10">
    <property type="entry name" value="CBS-domain"/>
    <property type="match status" value="1"/>
</dbReference>
<dbReference type="AlphaFoldDB" id="A0A852UWF6"/>
<dbReference type="InterPro" id="IPR051257">
    <property type="entry name" value="Diverse_CBS-Domain"/>
</dbReference>
<protein>
    <submittedName>
        <fullName evidence="5">CBS domain-containing protein</fullName>
    </submittedName>
</protein>